<accession>A0ABQ2LG49</accession>
<evidence type="ECO:0008006" key="3">
    <source>
        <dbReference type="Google" id="ProtNLM"/>
    </source>
</evidence>
<keyword evidence="2" id="KW-1185">Reference proteome</keyword>
<dbReference type="InterPro" id="IPR016181">
    <property type="entry name" value="Acyl_CoA_acyltransferase"/>
</dbReference>
<protein>
    <recommendedName>
        <fullName evidence="3">N-acetyltransferase</fullName>
    </recommendedName>
</protein>
<evidence type="ECO:0000313" key="1">
    <source>
        <dbReference type="EMBL" id="GGO15010.1"/>
    </source>
</evidence>
<reference evidence="2" key="1">
    <citation type="journal article" date="2019" name="Int. J. Syst. Evol. Microbiol.">
        <title>The Global Catalogue of Microorganisms (GCM) 10K type strain sequencing project: providing services to taxonomists for standard genome sequencing and annotation.</title>
        <authorList>
            <consortium name="The Broad Institute Genomics Platform"/>
            <consortium name="The Broad Institute Genome Sequencing Center for Infectious Disease"/>
            <person name="Wu L."/>
            <person name="Ma J."/>
        </authorList>
    </citation>
    <scope>NUCLEOTIDE SEQUENCE [LARGE SCALE GENOMIC DNA]</scope>
    <source>
        <strain evidence="2">JCM 17843</strain>
    </source>
</reference>
<dbReference type="InterPro" id="IPR007434">
    <property type="entry name" value="FemAB-like"/>
</dbReference>
<dbReference type="Proteomes" id="UP000602381">
    <property type="component" value="Unassembled WGS sequence"/>
</dbReference>
<proteinExistence type="predicted"/>
<name>A0ABQ2LG49_9PROT</name>
<dbReference type="EMBL" id="BMOV01000008">
    <property type="protein sequence ID" value="GGO15010.1"/>
    <property type="molecule type" value="Genomic_DNA"/>
</dbReference>
<sequence length="383" mass="43479">MSMSGTSLKLHSRITDFDAALWDGMTDGHPFLRHAFLASLEETGCVRAETGWLPRHLGLYDESGATLLGAMPCYIKGHSYGEYVFDHAWADAWQRAGGHYYPKYQVSIPFTPVTAPKLLVAAGQPVENIQAHLLDGLAALTDQQGFSSAHLTFLPQEQAQKAEAQGYLLRTDQQFHWTNNGYDSFEDFLKDLSSRKRKQIRKERREALAGGIRIQMVEGKDITESHWDVFYRFYMDTGSRKWGTPYLDRAFFSAIGQKMPEQIVLFFCHKAGNIIAGALNFLGPERLYGRYWGCLEDHPFLHFETCYYQAIDYAIAHGLQFVEAGAQGPHKLARGYTPVKTWSAHWISDPGFRQAVARYLETERMDVEETVAYLGEHSPFKKA</sequence>
<dbReference type="Gene3D" id="3.40.630.30">
    <property type="match status" value="1"/>
</dbReference>
<dbReference type="SUPFAM" id="SSF55729">
    <property type="entry name" value="Acyl-CoA N-acyltransferases (Nat)"/>
    <property type="match status" value="1"/>
</dbReference>
<dbReference type="PANTHER" id="PTHR47017">
    <property type="entry name" value="ACYL-COA"/>
    <property type="match status" value="1"/>
</dbReference>
<dbReference type="PANTHER" id="PTHR47017:SF1">
    <property type="entry name" value="ACYL-COA"/>
    <property type="match status" value="1"/>
</dbReference>
<organism evidence="1 2">
    <name type="scientific">Iodidimonas muriae</name>
    <dbReference type="NCBI Taxonomy" id="261467"/>
    <lineage>
        <taxon>Bacteria</taxon>
        <taxon>Pseudomonadati</taxon>
        <taxon>Pseudomonadota</taxon>
        <taxon>Alphaproteobacteria</taxon>
        <taxon>Iodidimonadales</taxon>
        <taxon>Iodidimonadaceae</taxon>
        <taxon>Iodidimonas</taxon>
    </lineage>
</organism>
<comment type="caution">
    <text evidence="1">The sequence shown here is derived from an EMBL/GenBank/DDBJ whole genome shotgun (WGS) entry which is preliminary data.</text>
</comment>
<gene>
    <name evidence="1" type="ORF">GCM10007972_22760</name>
</gene>
<dbReference type="Pfam" id="PF04339">
    <property type="entry name" value="FemAB_like"/>
    <property type="match status" value="1"/>
</dbReference>
<evidence type="ECO:0000313" key="2">
    <source>
        <dbReference type="Proteomes" id="UP000602381"/>
    </source>
</evidence>